<dbReference type="PANTHER" id="PTHR43158:SF2">
    <property type="entry name" value="SKFA PEPTIDE EXPORT ATP-BINDING PROTEIN SKFE"/>
    <property type="match status" value="1"/>
</dbReference>
<evidence type="ECO:0000259" key="3">
    <source>
        <dbReference type="PROSITE" id="PS50893"/>
    </source>
</evidence>
<evidence type="ECO:0000313" key="5">
    <source>
        <dbReference type="Proteomes" id="UP000242645"/>
    </source>
</evidence>
<keyword evidence="2 4" id="KW-0067">ATP-binding</keyword>
<feature type="domain" description="ABC transporter" evidence="3">
    <location>
        <begin position="266"/>
        <end position="488"/>
    </location>
</feature>
<evidence type="ECO:0000313" key="4">
    <source>
        <dbReference type="EMBL" id="BAV91889.1"/>
    </source>
</evidence>
<dbReference type="OrthoDB" id="9809450at2"/>
<dbReference type="InterPro" id="IPR027417">
    <property type="entry name" value="P-loop_NTPase"/>
</dbReference>
<sequence length="488" mass="53704">MTCQTADPTLLVTVDHVSLSLPGDSRQEMVLHDIDWRVRRGCHCVLTGGNGAGKSTLLRLLRGELRPARGSIYWHTAEGAETSPLAGRAMSALVSPALQEKHQREAWDITGRDLLLTAFDDTSLLYSSPPDECSRAAEAIAARLKAEHLLACSISAFSQGQLCLLLCARALLREPPLLLLDECADGLDAAHRARLFGLLEEYTDRCTVVMTTHRQGLIPTWCSGRRHLRQGRILAVDTPQGTLLQERPPRSKKARVQSAESETVLFCLEKVSVFVDRRKVLHDIDWSMHEGEHWHLTGANGSGKSTLLRLLAGDEFVALGGRACRCLARRGGFVQTLEDVRRGVRLVSGLSSALYGYALTGLELVCSGFDNSVGLYRRCANAELREAREAMERLDVAPLAEHSIRRLSSGQLRRLFLARALVGGPDILLLDEPCSGLDEASRFRYLDTLDNLAAQGLSLVFVSHYDEDAPLCINRQARMEGGRLIVTP</sequence>
<dbReference type="GO" id="GO:0005524">
    <property type="term" value="F:ATP binding"/>
    <property type="evidence" value="ECO:0007669"/>
    <property type="project" value="UniProtKB-KW"/>
</dbReference>
<proteinExistence type="predicted"/>
<dbReference type="PROSITE" id="PS50893">
    <property type="entry name" value="ABC_TRANSPORTER_2"/>
    <property type="match status" value="2"/>
</dbReference>
<dbReference type="KEGG" id="dtr:RSDT_0377"/>
<dbReference type="Gene3D" id="3.40.50.300">
    <property type="entry name" value="P-loop containing nucleotide triphosphate hydrolases"/>
    <property type="match status" value="2"/>
</dbReference>
<dbReference type="RefSeq" id="WP_096399417.1">
    <property type="nucleotide sequence ID" value="NZ_AP017368.1"/>
</dbReference>
<keyword evidence="5" id="KW-1185">Reference proteome</keyword>
<dbReference type="InterPro" id="IPR003593">
    <property type="entry name" value="AAA+_ATPase"/>
</dbReference>
<dbReference type="Proteomes" id="UP000242645">
    <property type="component" value="Chromosome"/>
</dbReference>
<name>A0A1J1DPX3_9BACT</name>
<feature type="domain" description="ABC transporter" evidence="3">
    <location>
        <begin position="12"/>
        <end position="255"/>
    </location>
</feature>
<accession>A0A1J1DPX3</accession>
<dbReference type="PROSITE" id="PS00211">
    <property type="entry name" value="ABC_TRANSPORTER_1"/>
    <property type="match status" value="1"/>
</dbReference>
<dbReference type="SUPFAM" id="SSF52540">
    <property type="entry name" value="P-loop containing nucleoside triphosphate hydrolases"/>
    <property type="match status" value="2"/>
</dbReference>
<evidence type="ECO:0000256" key="1">
    <source>
        <dbReference type="ARBA" id="ARBA00022741"/>
    </source>
</evidence>
<keyword evidence="1" id="KW-0547">Nucleotide-binding</keyword>
<dbReference type="PANTHER" id="PTHR43158">
    <property type="entry name" value="SKFA PEPTIDE EXPORT ATP-BINDING PROTEIN SKFE"/>
    <property type="match status" value="1"/>
</dbReference>
<dbReference type="GO" id="GO:0016887">
    <property type="term" value="F:ATP hydrolysis activity"/>
    <property type="evidence" value="ECO:0007669"/>
    <property type="project" value="InterPro"/>
</dbReference>
<protein>
    <submittedName>
        <fullName evidence="4">Putative Mo2+ ABC transporter ATP-binding protein</fullName>
    </submittedName>
</protein>
<dbReference type="Pfam" id="PF00005">
    <property type="entry name" value="ABC_tran"/>
    <property type="match status" value="2"/>
</dbReference>
<evidence type="ECO:0000256" key="2">
    <source>
        <dbReference type="ARBA" id="ARBA00022840"/>
    </source>
</evidence>
<reference evidence="4 5" key="1">
    <citation type="journal article" date="2017" name="ISME J.">
        <title>Genome of 'Ca. Desulfovibrio trichonymphae', an H2-oxidizing bacterium in a tripartite symbiotic system within a protist cell in the termite gut.</title>
        <authorList>
            <person name="Kuwahara H."/>
            <person name="Yuki M."/>
            <person name="Izawa K."/>
            <person name="Ohkuma M."/>
            <person name="Hongoh Y."/>
        </authorList>
    </citation>
    <scope>NUCLEOTIDE SEQUENCE [LARGE SCALE GENOMIC DNA]</scope>
    <source>
        <strain evidence="4 5">Rs-N31</strain>
    </source>
</reference>
<gene>
    <name evidence="4" type="primary">modF</name>
    <name evidence="4" type="ORF">RSDT_0377</name>
</gene>
<dbReference type="AlphaFoldDB" id="A0A1J1DPX3"/>
<organism evidence="4 5">
    <name type="scientific">Candidatus Desulfovibrio trichonymphae</name>
    <dbReference type="NCBI Taxonomy" id="1725232"/>
    <lineage>
        <taxon>Bacteria</taxon>
        <taxon>Pseudomonadati</taxon>
        <taxon>Thermodesulfobacteriota</taxon>
        <taxon>Desulfovibrionia</taxon>
        <taxon>Desulfovibrionales</taxon>
        <taxon>Desulfovibrionaceae</taxon>
        <taxon>Desulfovibrio</taxon>
    </lineage>
</organism>
<dbReference type="InterPro" id="IPR017871">
    <property type="entry name" value="ABC_transporter-like_CS"/>
</dbReference>
<dbReference type="InterPro" id="IPR003439">
    <property type="entry name" value="ABC_transporter-like_ATP-bd"/>
</dbReference>
<dbReference type="SMART" id="SM00382">
    <property type="entry name" value="AAA"/>
    <property type="match status" value="2"/>
</dbReference>
<dbReference type="EMBL" id="AP017368">
    <property type="protein sequence ID" value="BAV91889.1"/>
    <property type="molecule type" value="Genomic_DNA"/>
</dbReference>